<dbReference type="AlphaFoldDB" id="A0A8T2RSZ5"/>
<dbReference type="EMBL" id="CM035430">
    <property type="protein sequence ID" value="KAH7298767.1"/>
    <property type="molecule type" value="Genomic_DNA"/>
</dbReference>
<evidence type="ECO:0000313" key="1">
    <source>
        <dbReference type="EMBL" id="KAH7298767.1"/>
    </source>
</evidence>
<comment type="caution">
    <text evidence="1">The sequence shown here is derived from an EMBL/GenBank/DDBJ whole genome shotgun (WGS) entry which is preliminary data.</text>
</comment>
<proteinExistence type="predicted"/>
<gene>
    <name evidence="1" type="ORF">KP509_25G058300</name>
</gene>
<reference evidence="1" key="1">
    <citation type="submission" date="2021-08" db="EMBL/GenBank/DDBJ databases">
        <title>WGS assembly of Ceratopteris richardii.</title>
        <authorList>
            <person name="Marchant D.B."/>
            <person name="Chen G."/>
            <person name="Jenkins J."/>
            <person name="Shu S."/>
            <person name="Leebens-Mack J."/>
            <person name="Grimwood J."/>
            <person name="Schmutz J."/>
            <person name="Soltis P."/>
            <person name="Soltis D."/>
            <person name="Chen Z.-H."/>
        </authorList>
    </citation>
    <scope>NUCLEOTIDE SEQUENCE</scope>
    <source>
        <strain evidence="1">Whitten #5841</strain>
        <tissue evidence="1">Leaf</tissue>
    </source>
</reference>
<evidence type="ECO:0000313" key="2">
    <source>
        <dbReference type="Proteomes" id="UP000825935"/>
    </source>
</evidence>
<protein>
    <submittedName>
        <fullName evidence="1">Uncharacterized protein</fullName>
    </submittedName>
</protein>
<name>A0A8T2RSZ5_CERRI</name>
<dbReference type="Proteomes" id="UP000825935">
    <property type="component" value="Chromosome 25"/>
</dbReference>
<sequence length="71" mass="8207">MWILQVMLKFIHGQNFGCQGGHGENCYATSTTYCLKFLKPAYLRKIRSSGLCPMHKGKKPVKEELRSIWFV</sequence>
<accession>A0A8T2RSZ5</accession>
<organism evidence="1 2">
    <name type="scientific">Ceratopteris richardii</name>
    <name type="common">Triangle waterfern</name>
    <dbReference type="NCBI Taxonomy" id="49495"/>
    <lineage>
        <taxon>Eukaryota</taxon>
        <taxon>Viridiplantae</taxon>
        <taxon>Streptophyta</taxon>
        <taxon>Embryophyta</taxon>
        <taxon>Tracheophyta</taxon>
        <taxon>Polypodiopsida</taxon>
        <taxon>Polypodiidae</taxon>
        <taxon>Polypodiales</taxon>
        <taxon>Pteridineae</taxon>
        <taxon>Pteridaceae</taxon>
        <taxon>Parkerioideae</taxon>
        <taxon>Ceratopteris</taxon>
    </lineage>
</organism>
<keyword evidence="2" id="KW-1185">Reference proteome</keyword>